<reference evidence="1" key="1">
    <citation type="journal article" date="2019" name="bioRxiv">
        <title>The Genome of the Zebra Mussel, Dreissena polymorpha: A Resource for Invasive Species Research.</title>
        <authorList>
            <person name="McCartney M.A."/>
            <person name="Auch B."/>
            <person name="Kono T."/>
            <person name="Mallez S."/>
            <person name="Zhang Y."/>
            <person name="Obille A."/>
            <person name="Becker A."/>
            <person name="Abrahante J.E."/>
            <person name="Garbe J."/>
            <person name="Badalamenti J.P."/>
            <person name="Herman A."/>
            <person name="Mangelson H."/>
            <person name="Liachko I."/>
            <person name="Sullivan S."/>
            <person name="Sone E.D."/>
            <person name="Koren S."/>
            <person name="Silverstein K.A.T."/>
            <person name="Beckman K.B."/>
            <person name="Gohl D.M."/>
        </authorList>
    </citation>
    <scope>NUCLEOTIDE SEQUENCE</scope>
    <source>
        <strain evidence="1">Duluth1</strain>
        <tissue evidence="1">Whole animal</tissue>
    </source>
</reference>
<comment type="caution">
    <text evidence="1">The sequence shown here is derived from an EMBL/GenBank/DDBJ whole genome shotgun (WGS) entry which is preliminary data.</text>
</comment>
<dbReference type="EMBL" id="JAIWYP010000030">
    <property type="protein sequence ID" value="KAH3691766.1"/>
    <property type="molecule type" value="Genomic_DNA"/>
</dbReference>
<keyword evidence="2" id="KW-1185">Reference proteome</keyword>
<protein>
    <submittedName>
        <fullName evidence="1">Uncharacterized protein</fullName>
    </submittedName>
</protein>
<gene>
    <name evidence="1" type="ORF">DPMN_192297</name>
</gene>
<accession>A0A9D3Y4I1</accession>
<name>A0A9D3Y4I1_DREPO</name>
<proteinExistence type="predicted"/>
<sequence>MLALTVLKMNTLQTDITMKGIPKQHPITKSALDMWFCQSAKQNECEGVYTYSDQPIRVGRESRIENMTTPEIENVILS</sequence>
<evidence type="ECO:0000313" key="1">
    <source>
        <dbReference type="EMBL" id="KAH3691766.1"/>
    </source>
</evidence>
<organism evidence="1 2">
    <name type="scientific">Dreissena polymorpha</name>
    <name type="common">Zebra mussel</name>
    <name type="synonym">Mytilus polymorpha</name>
    <dbReference type="NCBI Taxonomy" id="45954"/>
    <lineage>
        <taxon>Eukaryota</taxon>
        <taxon>Metazoa</taxon>
        <taxon>Spiralia</taxon>
        <taxon>Lophotrochozoa</taxon>
        <taxon>Mollusca</taxon>
        <taxon>Bivalvia</taxon>
        <taxon>Autobranchia</taxon>
        <taxon>Heteroconchia</taxon>
        <taxon>Euheterodonta</taxon>
        <taxon>Imparidentia</taxon>
        <taxon>Neoheterodontei</taxon>
        <taxon>Myida</taxon>
        <taxon>Dreissenoidea</taxon>
        <taxon>Dreissenidae</taxon>
        <taxon>Dreissena</taxon>
    </lineage>
</organism>
<dbReference type="AlphaFoldDB" id="A0A9D3Y4I1"/>
<reference evidence="1" key="2">
    <citation type="submission" date="2020-11" db="EMBL/GenBank/DDBJ databases">
        <authorList>
            <person name="McCartney M.A."/>
            <person name="Auch B."/>
            <person name="Kono T."/>
            <person name="Mallez S."/>
            <person name="Becker A."/>
            <person name="Gohl D.M."/>
            <person name="Silverstein K.A.T."/>
            <person name="Koren S."/>
            <person name="Bechman K.B."/>
            <person name="Herman A."/>
            <person name="Abrahante J.E."/>
            <person name="Garbe J."/>
        </authorList>
    </citation>
    <scope>NUCLEOTIDE SEQUENCE</scope>
    <source>
        <strain evidence="1">Duluth1</strain>
        <tissue evidence="1">Whole animal</tissue>
    </source>
</reference>
<dbReference type="Proteomes" id="UP000828390">
    <property type="component" value="Unassembled WGS sequence"/>
</dbReference>
<evidence type="ECO:0000313" key="2">
    <source>
        <dbReference type="Proteomes" id="UP000828390"/>
    </source>
</evidence>